<keyword evidence="3" id="KW-1185">Reference proteome</keyword>
<dbReference type="PANTHER" id="PTHR33321">
    <property type="match status" value="1"/>
</dbReference>
<dbReference type="AlphaFoldDB" id="A0A251VLA3"/>
<dbReference type="Proteomes" id="UP000215914">
    <property type="component" value="Chromosome 1"/>
</dbReference>
<dbReference type="OMA" id="RKPVNHV"/>
<proteinExistence type="predicted"/>
<dbReference type="Gramene" id="mRNA:HanXRQr2_Chr01g0009271">
    <property type="protein sequence ID" value="CDS:HanXRQr2_Chr01g0009271.1"/>
    <property type="gene ID" value="HanXRQr2_Chr01g0009271"/>
</dbReference>
<evidence type="ECO:0000313" key="2">
    <source>
        <dbReference type="EMBL" id="OTG36387.1"/>
    </source>
</evidence>
<evidence type="ECO:0000313" key="3">
    <source>
        <dbReference type="Proteomes" id="UP000215914"/>
    </source>
</evidence>
<evidence type="ECO:0000313" key="1">
    <source>
        <dbReference type="EMBL" id="KAF5821053.1"/>
    </source>
</evidence>
<sequence>MNPYALHQSLLDTTTVTAATTAKVHALTWPPKAHPNTLHNVPDIIFRVILITLFATVAIWANHEASKGFAIEIVNEAGKYSLPGKRFSLFYESNDQATRILLNTSSFVENLLYPNDQDQLMHTKKQINSVTLALARVNFSTLVSVYSPKPHEYTIMLSPSLMETSHNNEAFVLAVLQGMARVWLWDGKGAAPQAVLNGLVEYITTLAGFRVSDTEAWNSGDDELCWKHEDPRKVAGFLSYHDRRQQLGDGGDNGGGEVVRRLNKGMRNGWHDWMMDDALGMAGHHACASYGILTRHHHPSSSI</sequence>
<protein>
    <submittedName>
        <fullName evidence="2">Putative plant basic secretory protein (BSP) family protein</fullName>
    </submittedName>
</protein>
<dbReference type="FunCoup" id="A0A251VLA3">
    <property type="interactions" value="355"/>
</dbReference>
<name>A0A251VLA3_HELAN</name>
<dbReference type="Pfam" id="PF04450">
    <property type="entry name" value="BSP"/>
    <property type="match status" value="1"/>
</dbReference>
<reference evidence="1" key="3">
    <citation type="submission" date="2020-06" db="EMBL/GenBank/DDBJ databases">
        <title>Helianthus annuus Genome sequencing and assembly Release 2.</title>
        <authorList>
            <person name="Gouzy J."/>
            <person name="Langlade N."/>
            <person name="Munos S."/>
        </authorList>
    </citation>
    <scope>NUCLEOTIDE SEQUENCE</scope>
    <source>
        <tissue evidence="1">Leaves</tissue>
    </source>
</reference>
<organism evidence="2 3">
    <name type="scientific">Helianthus annuus</name>
    <name type="common">Common sunflower</name>
    <dbReference type="NCBI Taxonomy" id="4232"/>
    <lineage>
        <taxon>Eukaryota</taxon>
        <taxon>Viridiplantae</taxon>
        <taxon>Streptophyta</taxon>
        <taxon>Embryophyta</taxon>
        <taxon>Tracheophyta</taxon>
        <taxon>Spermatophyta</taxon>
        <taxon>Magnoliopsida</taxon>
        <taxon>eudicotyledons</taxon>
        <taxon>Gunneridae</taxon>
        <taxon>Pentapetalae</taxon>
        <taxon>asterids</taxon>
        <taxon>campanulids</taxon>
        <taxon>Asterales</taxon>
        <taxon>Asteraceae</taxon>
        <taxon>Asteroideae</taxon>
        <taxon>Heliantheae alliance</taxon>
        <taxon>Heliantheae</taxon>
        <taxon>Helianthus</taxon>
    </lineage>
</organism>
<reference evidence="2" key="2">
    <citation type="submission" date="2017-02" db="EMBL/GenBank/DDBJ databases">
        <title>Sunflower complete genome.</title>
        <authorList>
            <person name="Langlade N."/>
            <person name="Munos S."/>
        </authorList>
    </citation>
    <scope>NUCLEOTIDE SEQUENCE [LARGE SCALE GENOMIC DNA]</scope>
    <source>
        <tissue evidence="2">Leaves</tissue>
    </source>
</reference>
<dbReference type="InParanoid" id="A0A251VLA3"/>
<dbReference type="InterPro" id="IPR007541">
    <property type="entry name" value="Uncharacterised_BSP"/>
</dbReference>
<dbReference type="EMBL" id="CM007890">
    <property type="protein sequence ID" value="OTG36387.1"/>
    <property type="molecule type" value="Genomic_DNA"/>
</dbReference>
<reference evidence="1 3" key="1">
    <citation type="journal article" date="2017" name="Nature">
        <title>The sunflower genome provides insights into oil metabolism, flowering and Asterid evolution.</title>
        <authorList>
            <person name="Badouin H."/>
            <person name="Gouzy J."/>
            <person name="Grassa C.J."/>
            <person name="Murat F."/>
            <person name="Staton S.E."/>
            <person name="Cottret L."/>
            <person name="Lelandais-Briere C."/>
            <person name="Owens G.L."/>
            <person name="Carrere S."/>
            <person name="Mayjonade B."/>
            <person name="Legrand L."/>
            <person name="Gill N."/>
            <person name="Kane N.C."/>
            <person name="Bowers J.E."/>
            <person name="Hubner S."/>
            <person name="Bellec A."/>
            <person name="Berard A."/>
            <person name="Berges H."/>
            <person name="Blanchet N."/>
            <person name="Boniface M.C."/>
            <person name="Brunel D."/>
            <person name="Catrice O."/>
            <person name="Chaidir N."/>
            <person name="Claudel C."/>
            <person name="Donnadieu C."/>
            <person name="Faraut T."/>
            <person name="Fievet G."/>
            <person name="Helmstetter N."/>
            <person name="King M."/>
            <person name="Knapp S.J."/>
            <person name="Lai Z."/>
            <person name="Le Paslier M.C."/>
            <person name="Lippi Y."/>
            <person name="Lorenzon L."/>
            <person name="Mandel J.R."/>
            <person name="Marage G."/>
            <person name="Marchand G."/>
            <person name="Marquand E."/>
            <person name="Bret-Mestries E."/>
            <person name="Morien E."/>
            <person name="Nambeesan S."/>
            <person name="Nguyen T."/>
            <person name="Pegot-Espagnet P."/>
            <person name="Pouilly N."/>
            <person name="Raftis F."/>
            <person name="Sallet E."/>
            <person name="Schiex T."/>
            <person name="Thomas J."/>
            <person name="Vandecasteele C."/>
            <person name="Vares D."/>
            <person name="Vear F."/>
            <person name="Vautrin S."/>
            <person name="Crespi M."/>
            <person name="Mangin B."/>
            <person name="Burke J.M."/>
            <person name="Salse J."/>
            <person name="Munos S."/>
            <person name="Vincourt P."/>
            <person name="Rieseberg L.H."/>
            <person name="Langlade N.B."/>
        </authorList>
    </citation>
    <scope>NUCLEOTIDE SEQUENCE [LARGE SCALE GENOMIC DNA]</scope>
    <source>
        <strain evidence="3">cv. SF193</strain>
        <tissue evidence="1">Leaves</tissue>
    </source>
</reference>
<dbReference type="EMBL" id="MNCJ02000316">
    <property type="protein sequence ID" value="KAF5821053.1"/>
    <property type="molecule type" value="Genomic_DNA"/>
</dbReference>
<accession>A0A251VLA3</accession>
<dbReference type="OrthoDB" id="1924946at2759"/>
<dbReference type="PANTHER" id="PTHR33321:SF3">
    <property type="entry name" value="OS05G0582000 PROTEIN"/>
    <property type="match status" value="1"/>
</dbReference>
<gene>
    <name evidence="2" type="ORF">HannXRQ_Chr01g0007061</name>
    <name evidence="1" type="ORF">HanXRQr2_Chr01g0009271</name>
</gene>